<feature type="transmembrane region" description="Helical" evidence="14">
    <location>
        <begin position="219"/>
        <end position="241"/>
    </location>
</feature>
<feature type="transmembrane region" description="Helical" evidence="14">
    <location>
        <begin position="39"/>
        <end position="60"/>
    </location>
</feature>
<dbReference type="Proteomes" id="UP000789595">
    <property type="component" value="Unassembled WGS sequence"/>
</dbReference>
<gene>
    <name evidence="16" type="ORF">PECAL_4P26870</name>
</gene>
<dbReference type="InterPro" id="IPR036259">
    <property type="entry name" value="MFS_trans_sf"/>
</dbReference>
<dbReference type="Gene3D" id="1.20.1250.20">
    <property type="entry name" value="MFS general substrate transporter like domains"/>
    <property type="match status" value="1"/>
</dbReference>
<comment type="subunit">
    <text evidence="2">Homodimer.</text>
</comment>
<sequence>MKLPAGPSCALDDDDAASLEASLLEDVAPPEREREDNTVAILCAAGAAVGALVFGYSLGFSSPALPGMLGRQFKHVRCDANGASAAAASLWSAVINIGAAVGALAGGRLVDNVGRKGALLYVAGPLYVVAWTATARAHGPRTLVGARVLLGAGVGASSVAVPVYVAETAPAALRGALGSVTQLAVTVGILLAYVAGALAPHESLEYACGPARRGAARGAWRSLALVGAVLGGGVVGAAAFLPESPAWLVAKRRRAAAARALTTLRGGDDARAARDLDALVRSTGGADDGLGVRVVLAALCGGGDAGVRRPLAIVLCVMLFQQFSGINAVIFYSGPLLASAGMANGDLGGVLVMTVQVLATGLALVLMDRLGRRPLLAGSLCGMAAAAALLALHFLLEPPPFVALVALFLYIAAFSLGLGPVPWLLMPELLPTRARGAAAALATVLNWSCSFLVTETFAGLVARIGAAGAFFGFALVCAVGAAFVAAAVPETKGLRLDEVEALFRAGTAVAAPSSRDE</sequence>
<evidence type="ECO:0000256" key="13">
    <source>
        <dbReference type="RuleBase" id="RU003346"/>
    </source>
</evidence>
<proteinExistence type="inferred from homology"/>
<name>A0A8J2X1W5_9STRA</name>
<dbReference type="PROSITE" id="PS00217">
    <property type="entry name" value="SUGAR_TRANSPORT_2"/>
    <property type="match status" value="1"/>
</dbReference>
<comment type="caution">
    <text evidence="16">The sequence shown here is derived from an EMBL/GenBank/DDBJ whole genome shotgun (WGS) entry which is preliminary data.</text>
</comment>
<accession>A0A8J2X1W5</accession>
<evidence type="ECO:0000256" key="3">
    <source>
        <dbReference type="ARBA" id="ARBA00022692"/>
    </source>
</evidence>
<keyword evidence="3 14" id="KW-0812">Transmembrane</keyword>
<dbReference type="PRINTS" id="PR00171">
    <property type="entry name" value="SUGRTRNSPORT"/>
</dbReference>
<dbReference type="SUPFAM" id="SSF103473">
    <property type="entry name" value="MFS general substrate transporter"/>
    <property type="match status" value="1"/>
</dbReference>
<dbReference type="NCBIfam" id="TIGR00879">
    <property type="entry name" value="SP"/>
    <property type="match status" value="1"/>
</dbReference>
<evidence type="ECO:0000256" key="12">
    <source>
        <dbReference type="ARBA" id="ARBA00044780"/>
    </source>
</evidence>
<dbReference type="InterPro" id="IPR020846">
    <property type="entry name" value="MFS_dom"/>
</dbReference>
<protein>
    <recommendedName>
        <fullName evidence="12">Hexose transporter 1</fullName>
    </recommendedName>
</protein>
<evidence type="ECO:0000256" key="4">
    <source>
        <dbReference type="ARBA" id="ARBA00022989"/>
    </source>
</evidence>
<dbReference type="OrthoDB" id="6612291at2759"/>
<comment type="catalytic activity">
    <reaction evidence="6">
        <text>D-galactose(in) = D-galactose(out)</text>
        <dbReference type="Rhea" id="RHEA:34915"/>
        <dbReference type="ChEBI" id="CHEBI:4139"/>
    </reaction>
    <physiologicalReaction direction="right-to-left" evidence="6">
        <dbReference type="Rhea" id="RHEA:34917"/>
    </physiologicalReaction>
</comment>
<dbReference type="AlphaFoldDB" id="A0A8J2X1W5"/>
<reference evidence="16" key="1">
    <citation type="submission" date="2021-11" db="EMBL/GenBank/DDBJ databases">
        <authorList>
            <consortium name="Genoscope - CEA"/>
            <person name="William W."/>
        </authorList>
    </citation>
    <scope>NUCLEOTIDE SEQUENCE</scope>
</reference>
<evidence type="ECO:0000313" key="17">
    <source>
        <dbReference type="Proteomes" id="UP000789595"/>
    </source>
</evidence>
<dbReference type="PROSITE" id="PS00216">
    <property type="entry name" value="SUGAR_TRANSPORT_1"/>
    <property type="match status" value="2"/>
</dbReference>
<evidence type="ECO:0000256" key="7">
    <source>
        <dbReference type="ARBA" id="ARBA00044648"/>
    </source>
</evidence>
<feature type="transmembrane region" description="Helical" evidence="14">
    <location>
        <begin position="118"/>
        <end position="138"/>
    </location>
</feature>
<dbReference type="InterPro" id="IPR005829">
    <property type="entry name" value="Sugar_transporter_CS"/>
</dbReference>
<evidence type="ECO:0000256" key="8">
    <source>
        <dbReference type="ARBA" id="ARBA00044656"/>
    </source>
</evidence>
<evidence type="ECO:0000256" key="10">
    <source>
        <dbReference type="ARBA" id="ARBA00044668"/>
    </source>
</evidence>
<dbReference type="InterPro" id="IPR005828">
    <property type="entry name" value="MFS_sugar_transport-like"/>
</dbReference>
<evidence type="ECO:0000313" key="16">
    <source>
        <dbReference type="EMBL" id="CAH0375355.1"/>
    </source>
</evidence>
<evidence type="ECO:0000256" key="1">
    <source>
        <dbReference type="ARBA" id="ARBA00004141"/>
    </source>
</evidence>
<evidence type="ECO:0000256" key="11">
    <source>
        <dbReference type="ARBA" id="ARBA00044710"/>
    </source>
</evidence>
<comment type="catalytic activity">
    <reaction evidence="7">
        <text>D-glucose(out) = D-glucose(in)</text>
        <dbReference type="Rhea" id="RHEA:60376"/>
        <dbReference type="ChEBI" id="CHEBI:4167"/>
    </reaction>
    <physiologicalReaction direction="left-to-right" evidence="7">
        <dbReference type="Rhea" id="RHEA:60377"/>
    </physiologicalReaction>
</comment>
<feature type="transmembrane region" description="Helical" evidence="14">
    <location>
        <begin position="347"/>
        <end position="367"/>
    </location>
</feature>
<keyword evidence="17" id="KW-1185">Reference proteome</keyword>
<comment type="similarity">
    <text evidence="13">Belongs to the major facilitator superfamily. Sugar transporter (TC 2.A.1.1) family.</text>
</comment>
<organism evidence="16 17">
    <name type="scientific">Pelagomonas calceolata</name>
    <dbReference type="NCBI Taxonomy" id="35677"/>
    <lineage>
        <taxon>Eukaryota</taxon>
        <taxon>Sar</taxon>
        <taxon>Stramenopiles</taxon>
        <taxon>Ochrophyta</taxon>
        <taxon>Pelagophyceae</taxon>
        <taxon>Pelagomonadales</taxon>
        <taxon>Pelagomonadaceae</taxon>
        <taxon>Pelagomonas</taxon>
    </lineage>
</organism>
<dbReference type="PANTHER" id="PTHR48021">
    <property type="match status" value="1"/>
</dbReference>
<dbReference type="InterPro" id="IPR050549">
    <property type="entry name" value="MFS_Trehalose_Transporter"/>
</dbReference>
<feature type="transmembrane region" description="Helical" evidence="14">
    <location>
        <begin position="464"/>
        <end position="488"/>
    </location>
</feature>
<comment type="catalytic activity">
    <reaction evidence="8">
        <text>D-xylose(out) = D-xylose(in)</text>
        <dbReference type="Rhea" id="RHEA:78427"/>
        <dbReference type="ChEBI" id="CHEBI:53455"/>
    </reaction>
    <physiologicalReaction direction="left-to-right" evidence="8">
        <dbReference type="Rhea" id="RHEA:78428"/>
    </physiologicalReaction>
</comment>
<dbReference type="GO" id="GO:0016020">
    <property type="term" value="C:membrane"/>
    <property type="evidence" value="ECO:0007669"/>
    <property type="project" value="UniProtKB-SubCell"/>
</dbReference>
<comment type="catalytic activity">
    <reaction evidence="10">
        <text>D-glucosamine(out) = D-glucosamine(in)</text>
        <dbReference type="Rhea" id="RHEA:78423"/>
        <dbReference type="ChEBI" id="CHEBI:58723"/>
    </reaction>
    <physiologicalReaction direction="left-to-right" evidence="10">
        <dbReference type="Rhea" id="RHEA:78424"/>
    </physiologicalReaction>
</comment>
<evidence type="ECO:0000256" key="14">
    <source>
        <dbReference type="SAM" id="Phobius"/>
    </source>
</evidence>
<feature type="transmembrane region" description="Helical" evidence="14">
    <location>
        <begin position="401"/>
        <end position="425"/>
    </location>
</feature>
<keyword evidence="5 14" id="KW-0472">Membrane</keyword>
<dbReference type="PROSITE" id="PS50850">
    <property type="entry name" value="MFS"/>
    <property type="match status" value="1"/>
</dbReference>
<feature type="transmembrane region" description="Helical" evidence="14">
    <location>
        <begin position="311"/>
        <end position="332"/>
    </location>
</feature>
<dbReference type="PANTHER" id="PTHR48021:SF1">
    <property type="entry name" value="GH07001P-RELATED"/>
    <property type="match status" value="1"/>
</dbReference>
<comment type="catalytic activity">
    <reaction evidence="11">
        <text>D-fructose(out) = D-fructose(in)</text>
        <dbReference type="Rhea" id="RHEA:60372"/>
        <dbReference type="ChEBI" id="CHEBI:37721"/>
    </reaction>
    <physiologicalReaction direction="left-to-right" evidence="11">
        <dbReference type="Rhea" id="RHEA:60373"/>
    </physiologicalReaction>
</comment>
<evidence type="ECO:0000256" key="2">
    <source>
        <dbReference type="ARBA" id="ARBA00011738"/>
    </source>
</evidence>
<feature type="domain" description="Major facilitator superfamily (MFS) profile" evidence="15">
    <location>
        <begin position="43"/>
        <end position="492"/>
    </location>
</feature>
<evidence type="ECO:0000256" key="6">
    <source>
        <dbReference type="ARBA" id="ARBA00044637"/>
    </source>
</evidence>
<feature type="transmembrane region" description="Helical" evidence="14">
    <location>
        <begin position="80"/>
        <end position="106"/>
    </location>
</feature>
<feature type="transmembrane region" description="Helical" evidence="14">
    <location>
        <begin position="374"/>
        <end position="395"/>
    </location>
</feature>
<evidence type="ECO:0000259" key="15">
    <source>
        <dbReference type="PROSITE" id="PS50850"/>
    </source>
</evidence>
<dbReference type="Pfam" id="PF00083">
    <property type="entry name" value="Sugar_tr"/>
    <property type="match status" value="1"/>
</dbReference>
<feature type="transmembrane region" description="Helical" evidence="14">
    <location>
        <begin position="177"/>
        <end position="199"/>
    </location>
</feature>
<dbReference type="EMBL" id="CAKKNE010000004">
    <property type="protein sequence ID" value="CAH0375355.1"/>
    <property type="molecule type" value="Genomic_DNA"/>
</dbReference>
<comment type="subcellular location">
    <subcellularLocation>
        <location evidence="1">Membrane</location>
        <topology evidence="1">Multi-pass membrane protein</topology>
    </subcellularLocation>
</comment>
<comment type="catalytic activity">
    <reaction evidence="9">
        <text>D-mannose(out) = D-mannose(in)</text>
        <dbReference type="Rhea" id="RHEA:78391"/>
        <dbReference type="ChEBI" id="CHEBI:4208"/>
    </reaction>
    <physiologicalReaction direction="left-to-right" evidence="9">
        <dbReference type="Rhea" id="RHEA:78392"/>
    </physiologicalReaction>
</comment>
<dbReference type="InterPro" id="IPR003663">
    <property type="entry name" value="Sugar/inositol_transpt"/>
</dbReference>
<evidence type="ECO:0000256" key="5">
    <source>
        <dbReference type="ARBA" id="ARBA00023136"/>
    </source>
</evidence>
<keyword evidence="4 14" id="KW-1133">Transmembrane helix</keyword>
<dbReference type="GO" id="GO:0022857">
    <property type="term" value="F:transmembrane transporter activity"/>
    <property type="evidence" value="ECO:0007669"/>
    <property type="project" value="InterPro"/>
</dbReference>
<feature type="transmembrane region" description="Helical" evidence="14">
    <location>
        <begin position="144"/>
        <end position="165"/>
    </location>
</feature>
<keyword evidence="13" id="KW-0813">Transport</keyword>
<feature type="transmembrane region" description="Helical" evidence="14">
    <location>
        <begin position="437"/>
        <end position="458"/>
    </location>
</feature>
<evidence type="ECO:0000256" key="9">
    <source>
        <dbReference type="ARBA" id="ARBA00044662"/>
    </source>
</evidence>